<gene>
    <name evidence="9" type="ORF">PR017_12025</name>
</gene>
<dbReference type="InterPro" id="IPR036388">
    <property type="entry name" value="WH-like_DNA-bd_sf"/>
</dbReference>
<dbReference type="GO" id="GO:0003700">
    <property type="term" value="F:DNA-binding transcription factor activity"/>
    <property type="evidence" value="ECO:0007669"/>
    <property type="project" value="InterPro"/>
</dbReference>
<dbReference type="SUPFAM" id="SSF46785">
    <property type="entry name" value="Winged helix' DNA-binding domain"/>
    <property type="match status" value="1"/>
</dbReference>
<dbReference type="Gene3D" id="3.40.190.290">
    <property type="match status" value="1"/>
</dbReference>
<evidence type="ECO:0000313" key="9">
    <source>
        <dbReference type="EMBL" id="WFR94553.1"/>
    </source>
</evidence>
<protein>
    <recommendedName>
        <fullName evidence="6">HTH-type transcriptional regulator TtuA</fullName>
    </recommendedName>
    <alternativeName>
        <fullName evidence="7">Tartrate utilization transcriptional regulator</fullName>
    </alternativeName>
</protein>
<keyword evidence="2" id="KW-0805">Transcription regulation</keyword>
<dbReference type="InterPro" id="IPR005119">
    <property type="entry name" value="LysR_subst-bd"/>
</dbReference>
<dbReference type="SUPFAM" id="SSF53850">
    <property type="entry name" value="Periplasmic binding protein-like II"/>
    <property type="match status" value="1"/>
</dbReference>
<dbReference type="InterPro" id="IPR036390">
    <property type="entry name" value="WH_DNA-bd_sf"/>
</dbReference>
<dbReference type="AlphaFoldDB" id="A0AAF1KPZ0"/>
<dbReference type="PROSITE" id="PS50931">
    <property type="entry name" value="HTH_LYSR"/>
    <property type="match status" value="1"/>
</dbReference>
<evidence type="ECO:0000259" key="8">
    <source>
        <dbReference type="PROSITE" id="PS50931"/>
    </source>
</evidence>
<keyword evidence="4" id="KW-0804">Transcription</keyword>
<dbReference type="EMBL" id="CP117255">
    <property type="protein sequence ID" value="WFR94553.1"/>
    <property type="molecule type" value="Genomic_DNA"/>
</dbReference>
<evidence type="ECO:0000313" key="10">
    <source>
        <dbReference type="Proteomes" id="UP000249499"/>
    </source>
</evidence>
<sequence>MMIGSLTLDQLTVLVTIADTGSFSAAGRKLRRVQSAISNTVRTLETTQQVLLFDRSGRSPRLTEAGRVLVAQARQVLRQAELFERTAGAIAGGLEPELTIAIDSMTPTGPVLRTLSKLQSTFPDLPVTLFTESIWAAERRVRDGSAMISLCGLFPTAGQDLEAHVLTKITLVPVVAPSHPLATESREITRETLADYVQLILTDPHAPDGPSHGVVSARFWRFVDMLRRLEFLLAGFGWCSMPLHLVERYLQDGSLVRLDVKDSSVLPVSIPIYAVRNRNRPLGNAARWLLNELVEDFKRCR</sequence>
<keyword evidence="10" id="KW-1185">Reference proteome</keyword>
<evidence type="ECO:0000256" key="5">
    <source>
        <dbReference type="ARBA" id="ARBA00054626"/>
    </source>
</evidence>
<dbReference type="RefSeq" id="WP_206423230.1">
    <property type="nucleotide sequence ID" value="NZ_CP117255.1"/>
</dbReference>
<reference evidence="9 10" key="1">
    <citation type="journal article" date="2018" name="Sci. Rep.">
        <title>Rhizobium tumorigenes sp. nov., a novel plant tumorigenic bacterium isolated from cane gall tumors on thornless blackberry.</title>
        <authorList>
            <person name="Kuzmanovi N."/>
            <person name="Smalla K."/>
            <person name="Gronow S."/>
            <person name="PuBawska J."/>
        </authorList>
    </citation>
    <scope>NUCLEOTIDE SEQUENCE [LARGE SCALE GENOMIC DNA]</scope>
    <source>
        <strain evidence="9 10">1078</strain>
    </source>
</reference>
<keyword evidence="3" id="KW-0238">DNA-binding</keyword>
<comment type="similarity">
    <text evidence="1">Belongs to the LysR transcriptional regulatory family.</text>
</comment>
<dbReference type="Pfam" id="PF03466">
    <property type="entry name" value="LysR_substrate"/>
    <property type="match status" value="1"/>
</dbReference>
<evidence type="ECO:0000256" key="4">
    <source>
        <dbReference type="ARBA" id="ARBA00023163"/>
    </source>
</evidence>
<dbReference type="FunFam" id="1.10.10.10:FF:000001">
    <property type="entry name" value="LysR family transcriptional regulator"/>
    <property type="match status" value="1"/>
</dbReference>
<dbReference type="KEGG" id="rtu:PR017_12025"/>
<dbReference type="Pfam" id="PF00126">
    <property type="entry name" value="HTH_1"/>
    <property type="match status" value="1"/>
</dbReference>
<dbReference type="InterPro" id="IPR000847">
    <property type="entry name" value="LysR_HTH_N"/>
</dbReference>
<evidence type="ECO:0000256" key="3">
    <source>
        <dbReference type="ARBA" id="ARBA00023125"/>
    </source>
</evidence>
<evidence type="ECO:0000256" key="7">
    <source>
        <dbReference type="ARBA" id="ARBA00083243"/>
    </source>
</evidence>
<reference evidence="10" key="2">
    <citation type="journal article" date="2023" name="MicrobiologyOpen">
        <title>Genomics of the tumorigenes clade of the family Rhizobiaceae and description of Rhizobium rhododendri sp. nov.</title>
        <authorList>
            <person name="Kuzmanovic N."/>
            <person name="diCenzo G.C."/>
            <person name="Bunk B."/>
            <person name="Sproeer C."/>
            <person name="Fruehling A."/>
            <person name="Neumann-Schaal M."/>
            <person name="Overmann J."/>
            <person name="Smalla K."/>
        </authorList>
    </citation>
    <scope>NUCLEOTIDE SEQUENCE [LARGE SCALE GENOMIC DNA]</scope>
    <source>
        <strain evidence="10">1078</strain>
    </source>
</reference>
<dbReference type="Proteomes" id="UP000249499">
    <property type="component" value="Chromosome"/>
</dbReference>
<evidence type="ECO:0000256" key="2">
    <source>
        <dbReference type="ARBA" id="ARBA00023015"/>
    </source>
</evidence>
<feature type="domain" description="HTH lysR-type" evidence="8">
    <location>
        <begin position="6"/>
        <end position="63"/>
    </location>
</feature>
<dbReference type="PANTHER" id="PTHR30126:SF91">
    <property type="entry name" value="LYSR FAMILY TRANSCRIPTIONAL REGULATOR"/>
    <property type="match status" value="1"/>
</dbReference>
<comment type="function">
    <text evidence="5">Transcriptional regulator of the ttuABCDE tartrate utilization operon.</text>
</comment>
<dbReference type="CDD" id="cd05466">
    <property type="entry name" value="PBP2_LTTR_substrate"/>
    <property type="match status" value="1"/>
</dbReference>
<name>A0AAF1KPZ0_9HYPH</name>
<proteinExistence type="inferred from homology"/>
<dbReference type="PANTHER" id="PTHR30126">
    <property type="entry name" value="HTH-TYPE TRANSCRIPTIONAL REGULATOR"/>
    <property type="match status" value="1"/>
</dbReference>
<evidence type="ECO:0000256" key="6">
    <source>
        <dbReference type="ARBA" id="ARBA00067332"/>
    </source>
</evidence>
<organism evidence="9 10">
    <name type="scientific">Rhizobium tumorigenes</name>
    <dbReference type="NCBI Taxonomy" id="2041385"/>
    <lineage>
        <taxon>Bacteria</taxon>
        <taxon>Pseudomonadati</taxon>
        <taxon>Pseudomonadota</taxon>
        <taxon>Alphaproteobacteria</taxon>
        <taxon>Hyphomicrobiales</taxon>
        <taxon>Rhizobiaceae</taxon>
        <taxon>Rhizobium/Agrobacterium group</taxon>
        <taxon>Rhizobium</taxon>
    </lineage>
</organism>
<evidence type="ECO:0000256" key="1">
    <source>
        <dbReference type="ARBA" id="ARBA00009437"/>
    </source>
</evidence>
<dbReference type="GO" id="GO:0000976">
    <property type="term" value="F:transcription cis-regulatory region binding"/>
    <property type="evidence" value="ECO:0007669"/>
    <property type="project" value="TreeGrafter"/>
</dbReference>
<dbReference type="Gene3D" id="1.10.10.10">
    <property type="entry name" value="Winged helix-like DNA-binding domain superfamily/Winged helix DNA-binding domain"/>
    <property type="match status" value="1"/>
</dbReference>
<accession>A0AAF1KPZ0</accession>